<comment type="caution">
    <text evidence="6">The sequence shown here is derived from an EMBL/GenBank/DDBJ whole genome shotgun (WGS) entry which is preliminary data.</text>
</comment>
<dbReference type="FunFam" id="1.25.40.20:FF:000267">
    <property type="entry name" value="Ankyrin repeat and SOCS box containing 14"/>
    <property type="match status" value="1"/>
</dbReference>
<dbReference type="SUPFAM" id="SSF158235">
    <property type="entry name" value="SOCS box-like"/>
    <property type="match status" value="1"/>
</dbReference>
<dbReference type="Pfam" id="PF12796">
    <property type="entry name" value="Ank_2"/>
    <property type="match status" value="3"/>
</dbReference>
<dbReference type="PROSITE" id="PS50297">
    <property type="entry name" value="ANK_REP_REGION"/>
    <property type="match status" value="4"/>
</dbReference>
<feature type="repeat" description="ANK" evidence="4">
    <location>
        <begin position="161"/>
        <end position="193"/>
    </location>
</feature>
<evidence type="ECO:0000256" key="4">
    <source>
        <dbReference type="PROSITE-ProRule" id="PRU00023"/>
    </source>
</evidence>
<evidence type="ECO:0000256" key="2">
    <source>
        <dbReference type="ARBA" id="ARBA00022737"/>
    </source>
</evidence>
<dbReference type="PANTHER" id="PTHR24198">
    <property type="entry name" value="ANKYRIN REPEAT AND PROTEIN KINASE DOMAIN-CONTAINING PROTEIN"/>
    <property type="match status" value="1"/>
</dbReference>
<evidence type="ECO:0000259" key="5">
    <source>
        <dbReference type="PROSITE" id="PS50225"/>
    </source>
</evidence>
<sequence>MDNYTSDEDIDNEFDTQLIIQQSLQDIHKPETTQQSPEDERWYGMLDERPYCLFVLCHLNLSFIKGSAKILLSHALTLMMEFRSSMGCLVYVPNVNMFSFDLLIGKEDVLSGLTKYHSAFDEADEIGWLPLHKAAVQLNKNILEITLNASKPSVWEQTTNNGETPLFLAVSNCLLENVCFLLLNGCNPNAKNVEGNSPLLTGANALGQASDSSSILLEAASGGNPDSVTLLLEYGADANIPKNSGHLPIHVAADRGHLLALKILVPVTDFAAIKRSGISPVHCAAAGAHPKCLELLIQAGFDVNFMLDQRIRKHYDDHRKSALYFAVSNGDLSSVKLLLSAGALPNQDPVNCLQVALRMGNYELISLLLRHGANVNYFCKVNPLHFPSALQYTLKDEVMLRMLLNYGYDTERCFDCPHGDKVHPFYTFVEGWTSTVIKDSMFCEVITLSWLQHLSGKVVRVMLDYVDQVRICSKLKAVLQKQRLWSEIHFILTNPRSLKHLCRLKIRKCMGRLHLRCPIFMSFLPLPNRLKAYVLYKEYDLYEQGIFTGT</sequence>
<dbReference type="PROSITE" id="PS50088">
    <property type="entry name" value="ANK_REPEAT"/>
    <property type="match status" value="5"/>
</dbReference>
<dbReference type="GO" id="GO:0035556">
    <property type="term" value="P:intracellular signal transduction"/>
    <property type="evidence" value="ECO:0007669"/>
    <property type="project" value="InterPro"/>
</dbReference>
<evidence type="ECO:0000313" key="7">
    <source>
        <dbReference type="Proteomes" id="UP000308365"/>
    </source>
</evidence>
<evidence type="ECO:0000313" key="6">
    <source>
        <dbReference type="EMBL" id="TKC53305.1"/>
    </source>
</evidence>
<protein>
    <recommendedName>
        <fullName evidence="5">SOCS box domain-containing protein</fullName>
    </recommendedName>
</protein>
<dbReference type="InterPro" id="IPR002110">
    <property type="entry name" value="Ankyrin_rpt"/>
</dbReference>
<feature type="repeat" description="ANK" evidence="4">
    <location>
        <begin position="318"/>
        <end position="343"/>
    </location>
</feature>
<feature type="domain" description="SOCS box" evidence="5">
    <location>
        <begin position="493"/>
        <end position="540"/>
    </location>
</feature>
<evidence type="ECO:0000256" key="1">
    <source>
        <dbReference type="ARBA" id="ARBA00004906"/>
    </source>
</evidence>
<dbReference type="GO" id="GO:0016567">
    <property type="term" value="P:protein ubiquitination"/>
    <property type="evidence" value="ECO:0007669"/>
    <property type="project" value="UniProtKB-UniPathway"/>
</dbReference>
<keyword evidence="3 4" id="KW-0040">ANK repeat</keyword>
<keyword evidence="2" id="KW-0677">Repeat</keyword>
<feature type="repeat" description="ANK" evidence="4">
    <location>
        <begin position="348"/>
        <end position="380"/>
    </location>
</feature>
<dbReference type="UniPathway" id="UPA00143"/>
<dbReference type="AlphaFoldDB" id="A0A4U1FSI8"/>
<dbReference type="Gene3D" id="1.25.40.20">
    <property type="entry name" value="Ankyrin repeat-containing domain"/>
    <property type="match status" value="2"/>
</dbReference>
<evidence type="ECO:0000256" key="3">
    <source>
        <dbReference type="ARBA" id="ARBA00023043"/>
    </source>
</evidence>
<dbReference type="CDD" id="cd03730">
    <property type="entry name" value="SOCS_ASB14"/>
    <property type="match status" value="1"/>
</dbReference>
<dbReference type="SMART" id="SM00969">
    <property type="entry name" value="SOCS_box"/>
    <property type="match status" value="1"/>
</dbReference>
<name>A0A4U1FSI8_MONMO</name>
<dbReference type="PROSITE" id="PS50225">
    <property type="entry name" value="SOCS"/>
    <property type="match status" value="1"/>
</dbReference>
<dbReference type="PANTHER" id="PTHR24198:SF176">
    <property type="entry name" value="ANKYRIN REPEAT AND SOCS BOX CONTAINING 14"/>
    <property type="match status" value="1"/>
</dbReference>
<dbReference type="SMART" id="SM00248">
    <property type="entry name" value="ANK"/>
    <property type="match status" value="8"/>
</dbReference>
<accession>A0A4U1FSI8</accession>
<dbReference type="Gene3D" id="1.10.750.20">
    <property type="entry name" value="SOCS box"/>
    <property type="match status" value="1"/>
</dbReference>
<dbReference type="FunFam" id="1.10.750.20:FF:000001">
    <property type="entry name" value="Ankyrin repeat and SOCS box containing 1"/>
    <property type="match status" value="1"/>
</dbReference>
<organism evidence="6 7">
    <name type="scientific">Monodon monoceros</name>
    <name type="common">Narwhal</name>
    <name type="synonym">Ceratodon monodon</name>
    <dbReference type="NCBI Taxonomy" id="40151"/>
    <lineage>
        <taxon>Eukaryota</taxon>
        <taxon>Metazoa</taxon>
        <taxon>Chordata</taxon>
        <taxon>Craniata</taxon>
        <taxon>Vertebrata</taxon>
        <taxon>Euteleostomi</taxon>
        <taxon>Mammalia</taxon>
        <taxon>Eutheria</taxon>
        <taxon>Laurasiatheria</taxon>
        <taxon>Artiodactyla</taxon>
        <taxon>Whippomorpha</taxon>
        <taxon>Cetacea</taxon>
        <taxon>Odontoceti</taxon>
        <taxon>Monodontidae</taxon>
        <taxon>Monodon</taxon>
    </lineage>
</organism>
<dbReference type="InterPro" id="IPR036770">
    <property type="entry name" value="Ankyrin_rpt-contain_sf"/>
</dbReference>
<dbReference type="InterPro" id="IPR001496">
    <property type="entry name" value="SOCS_box"/>
</dbReference>
<gene>
    <name evidence="6" type="ORF">EI555_019211</name>
</gene>
<dbReference type="EMBL" id="RWIC01000008">
    <property type="protein sequence ID" value="TKC53305.1"/>
    <property type="molecule type" value="Genomic_DNA"/>
</dbReference>
<feature type="repeat" description="ANK" evidence="4">
    <location>
        <begin position="211"/>
        <end position="243"/>
    </location>
</feature>
<feature type="repeat" description="ANK" evidence="4">
    <location>
        <begin position="276"/>
        <end position="308"/>
    </location>
</feature>
<proteinExistence type="predicted"/>
<dbReference type="SUPFAM" id="SSF48403">
    <property type="entry name" value="Ankyrin repeat"/>
    <property type="match status" value="1"/>
</dbReference>
<comment type="pathway">
    <text evidence="1">Protein modification; protein ubiquitination.</text>
</comment>
<dbReference type="InterPro" id="IPR036036">
    <property type="entry name" value="SOCS_box-like_dom_sf"/>
</dbReference>
<dbReference type="Pfam" id="PF07525">
    <property type="entry name" value="SOCS_box"/>
    <property type="match status" value="1"/>
</dbReference>
<dbReference type="SMART" id="SM00253">
    <property type="entry name" value="SOCS"/>
    <property type="match status" value="1"/>
</dbReference>
<reference evidence="7" key="1">
    <citation type="journal article" date="2019" name="IScience">
        <title>Narwhal Genome Reveals Long-Term Low Genetic Diversity despite Current Large Abundance Size.</title>
        <authorList>
            <person name="Westbury M.V."/>
            <person name="Petersen B."/>
            <person name="Garde E."/>
            <person name="Heide-Jorgensen M.P."/>
            <person name="Lorenzen E.D."/>
        </authorList>
    </citation>
    <scope>NUCLEOTIDE SEQUENCE [LARGE SCALE GENOMIC DNA]</scope>
</reference>
<dbReference type="Proteomes" id="UP000308365">
    <property type="component" value="Unassembled WGS sequence"/>
</dbReference>